<dbReference type="EC" id="2.3.1.286" evidence="1"/>
<keyword evidence="3" id="KW-0520">NAD</keyword>
<dbReference type="PANTHER" id="PTHR11085:SF4">
    <property type="entry name" value="NAD-DEPENDENT PROTEIN DEACYLASE"/>
    <property type="match status" value="1"/>
</dbReference>
<comment type="caution">
    <text evidence="4">Lacks conserved residue(s) required for the propagation of feature annotation.</text>
</comment>
<gene>
    <name evidence="6" type="ORF">J3U88_16005</name>
</gene>
<dbReference type="InterPro" id="IPR029035">
    <property type="entry name" value="DHS-like_NAD/FAD-binding_dom"/>
</dbReference>
<evidence type="ECO:0000259" key="5">
    <source>
        <dbReference type="PROSITE" id="PS50305"/>
    </source>
</evidence>
<sequence>MSERKKLVAFTGAGVSAGSGLKTYRDLDGLWTQENHEAVASVTAWHRNREPVLAFWNKVLTNVREAQPNDAHRALADLQDHLDVTVVTQNIDDLHERAGSKRVLHLHGEITKVQGALDPKVVTSTPAHGFRLGDKCARGSQLRPHIVWFGEPVLHLAAAAEAIDAADLFWVIGTSLTVYPAAGLVDLARCAVDKVLINPGFVACERTDFRLVAECATIALPRMAAALTG</sequence>
<evidence type="ECO:0000313" key="6">
    <source>
        <dbReference type="EMBL" id="MBO1319978.1"/>
    </source>
</evidence>
<evidence type="ECO:0000256" key="4">
    <source>
        <dbReference type="PROSITE-ProRule" id="PRU00236"/>
    </source>
</evidence>
<evidence type="ECO:0000256" key="3">
    <source>
        <dbReference type="ARBA" id="ARBA00023027"/>
    </source>
</evidence>
<evidence type="ECO:0000256" key="2">
    <source>
        <dbReference type="ARBA" id="ARBA00022679"/>
    </source>
</evidence>
<dbReference type="Gene3D" id="3.30.1600.10">
    <property type="entry name" value="SIR2/SIRT2 'Small Domain"/>
    <property type="match status" value="1"/>
</dbReference>
<dbReference type="GO" id="GO:0070403">
    <property type="term" value="F:NAD+ binding"/>
    <property type="evidence" value="ECO:0007669"/>
    <property type="project" value="InterPro"/>
</dbReference>
<dbReference type="InterPro" id="IPR026591">
    <property type="entry name" value="Sirtuin_cat_small_dom_sf"/>
</dbReference>
<name>A0A8J7U4Z8_9BACT</name>
<dbReference type="EMBL" id="JAFREP010000015">
    <property type="protein sequence ID" value="MBO1319978.1"/>
    <property type="molecule type" value="Genomic_DNA"/>
</dbReference>
<dbReference type="GO" id="GO:0017136">
    <property type="term" value="F:histone deacetylase activity, NAD-dependent"/>
    <property type="evidence" value="ECO:0007669"/>
    <property type="project" value="TreeGrafter"/>
</dbReference>
<dbReference type="RefSeq" id="WP_207859933.1">
    <property type="nucleotide sequence ID" value="NZ_JAFREP010000015.1"/>
</dbReference>
<dbReference type="SUPFAM" id="SSF52467">
    <property type="entry name" value="DHS-like NAD/FAD-binding domain"/>
    <property type="match status" value="1"/>
</dbReference>
<protein>
    <recommendedName>
        <fullName evidence="1">protein acetyllysine N-acetyltransferase</fullName>
        <ecNumber evidence="1">2.3.1.286</ecNumber>
    </recommendedName>
</protein>
<evidence type="ECO:0000256" key="1">
    <source>
        <dbReference type="ARBA" id="ARBA00012928"/>
    </source>
</evidence>
<dbReference type="InterPro" id="IPR050134">
    <property type="entry name" value="NAD-dep_sirtuin_deacylases"/>
</dbReference>
<organism evidence="6 7">
    <name type="scientific">Acanthopleuribacter pedis</name>
    <dbReference type="NCBI Taxonomy" id="442870"/>
    <lineage>
        <taxon>Bacteria</taxon>
        <taxon>Pseudomonadati</taxon>
        <taxon>Acidobacteriota</taxon>
        <taxon>Holophagae</taxon>
        <taxon>Acanthopleuribacterales</taxon>
        <taxon>Acanthopleuribacteraceae</taxon>
        <taxon>Acanthopleuribacter</taxon>
    </lineage>
</organism>
<dbReference type="Pfam" id="PF02146">
    <property type="entry name" value="SIR2"/>
    <property type="match status" value="1"/>
</dbReference>
<evidence type="ECO:0000313" key="7">
    <source>
        <dbReference type="Proteomes" id="UP000664417"/>
    </source>
</evidence>
<comment type="caution">
    <text evidence="6">The sequence shown here is derived from an EMBL/GenBank/DDBJ whole genome shotgun (WGS) entry which is preliminary data.</text>
</comment>
<dbReference type="AlphaFoldDB" id="A0A8J7U4Z8"/>
<accession>A0A8J7U4Z8</accession>
<feature type="domain" description="Deacetylase sirtuin-type" evidence="5">
    <location>
        <begin position="1"/>
        <end position="229"/>
    </location>
</feature>
<dbReference type="InterPro" id="IPR003000">
    <property type="entry name" value="Sirtuin"/>
</dbReference>
<keyword evidence="2" id="KW-0808">Transferase</keyword>
<dbReference type="Gene3D" id="3.40.50.1220">
    <property type="entry name" value="TPP-binding domain"/>
    <property type="match status" value="1"/>
</dbReference>
<keyword evidence="7" id="KW-1185">Reference proteome</keyword>
<dbReference type="PANTHER" id="PTHR11085">
    <property type="entry name" value="NAD-DEPENDENT PROTEIN DEACYLASE SIRTUIN-5, MITOCHONDRIAL-RELATED"/>
    <property type="match status" value="1"/>
</dbReference>
<dbReference type="Proteomes" id="UP000664417">
    <property type="component" value="Unassembled WGS sequence"/>
</dbReference>
<reference evidence="6" key="1">
    <citation type="submission" date="2021-03" db="EMBL/GenBank/DDBJ databases">
        <authorList>
            <person name="Wang G."/>
        </authorList>
    </citation>
    <scope>NUCLEOTIDE SEQUENCE</scope>
    <source>
        <strain evidence="6">KCTC 12899</strain>
    </source>
</reference>
<dbReference type="InterPro" id="IPR026590">
    <property type="entry name" value="Ssirtuin_cat_dom"/>
</dbReference>
<dbReference type="PROSITE" id="PS50305">
    <property type="entry name" value="SIRTUIN"/>
    <property type="match status" value="1"/>
</dbReference>
<proteinExistence type="predicted"/>